<protein>
    <recommendedName>
        <fullName evidence="7">SUMO-activating enzyme subunit 1</fullName>
    </recommendedName>
    <alternativeName>
        <fullName evidence="8">Ubiquitin-like 1-activating enzyme E1A</fullName>
    </alternativeName>
</protein>
<evidence type="ECO:0000256" key="8">
    <source>
        <dbReference type="ARBA" id="ARBA00044354"/>
    </source>
</evidence>
<evidence type="ECO:0000256" key="3">
    <source>
        <dbReference type="ARBA" id="ARBA00005673"/>
    </source>
</evidence>
<reference evidence="11 12" key="1">
    <citation type="submission" date="2024-02" db="EMBL/GenBank/DDBJ databases">
        <title>Chromosome-scale genome assembly of the rough periwinkle Littorina saxatilis.</title>
        <authorList>
            <person name="De Jode A."/>
            <person name="Faria R."/>
            <person name="Formenti G."/>
            <person name="Sims Y."/>
            <person name="Smith T.P."/>
            <person name="Tracey A."/>
            <person name="Wood J.M.D."/>
            <person name="Zagrodzka Z.B."/>
            <person name="Johannesson K."/>
            <person name="Butlin R.K."/>
            <person name="Leder E.H."/>
        </authorList>
    </citation>
    <scope>NUCLEOTIDE SEQUENCE [LARGE SCALE GENOMIC DNA]</scope>
    <source>
        <strain evidence="11">Snail1</strain>
        <tissue evidence="11">Muscle</tissue>
    </source>
</reference>
<dbReference type="PRINTS" id="PR01849">
    <property type="entry name" value="UBIQUITINACT"/>
</dbReference>
<dbReference type="EMBL" id="JBAMIC010000008">
    <property type="protein sequence ID" value="KAK7104023.1"/>
    <property type="molecule type" value="Genomic_DNA"/>
</dbReference>
<evidence type="ECO:0000313" key="11">
    <source>
        <dbReference type="EMBL" id="KAK7104023.1"/>
    </source>
</evidence>
<gene>
    <name evidence="11" type="ORF">V1264_018801</name>
</gene>
<evidence type="ECO:0000313" key="12">
    <source>
        <dbReference type="Proteomes" id="UP001374579"/>
    </source>
</evidence>
<evidence type="ECO:0000259" key="10">
    <source>
        <dbReference type="Pfam" id="PF00899"/>
    </source>
</evidence>
<feature type="compositionally biased region" description="Polar residues" evidence="9">
    <location>
        <begin position="274"/>
        <end position="288"/>
    </location>
</feature>
<comment type="caution">
    <text evidence="11">The sequence shown here is derived from an EMBL/GenBank/DDBJ whole genome shotgun (WGS) entry which is preliminary data.</text>
</comment>
<proteinExistence type="inferred from homology"/>
<comment type="subunit">
    <text evidence="6">Heterodimer of SAE1 and UBA2/SAE2. The heterodimer corresponds to the two domains that are encoded on a single polypeptide chain in ubiquitin-activating enzyme E1. Interacts with UBE2I.</text>
</comment>
<sequence>MTADTKEENITEDEAALYDRQIRLWGLDAQRRLRAASVLLVGLRGLGAEVAKNIVLSGIKSLTLLDPTVADEEDSMSQFLIPRSEVGKNRAEASLERTQLLNPMVKVTADTSNIDDKDDAFIKSFDVVCATGCGTTTLKRLDRVCQEGAVKFYAGDVFGFYGFMFADLGTHEYAEEVKKPKHAEKNVSSEEEGEPSPKKAKVEEPETTTVKKSMKFPVLEDALGAKFDSSSSEGKKKLRQIPNTFFITKVLLEFLEQQKRRPASSSLEGDKKQLSNLRKQTLDTSGVSDNKMPEDFTEYCFGQLSPVCAVVGGILGQEIIKAVSQKDAPHNNFFFYSGTDDGGFVTSIGS</sequence>
<dbReference type="InterPro" id="IPR000011">
    <property type="entry name" value="UBQ/SUMO-activ_enz_E1-like"/>
</dbReference>
<evidence type="ECO:0000256" key="7">
    <source>
        <dbReference type="ARBA" id="ARBA00044187"/>
    </source>
</evidence>
<dbReference type="Pfam" id="PF00899">
    <property type="entry name" value="ThiF"/>
    <property type="match status" value="1"/>
</dbReference>
<evidence type="ECO:0000256" key="9">
    <source>
        <dbReference type="SAM" id="MobiDB-lite"/>
    </source>
</evidence>
<dbReference type="SUPFAM" id="SSF69572">
    <property type="entry name" value="Activating enzymes of the ubiquitin-like proteins"/>
    <property type="match status" value="1"/>
</dbReference>
<dbReference type="GO" id="GO:0016925">
    <property type="term" value="P:protein sumoylation"/>
    <property type="evidence" value="ECO:0007669"/>
    <property type="project" value="TreeGrafter"/>
</dbReference>
<keyword evidence="12" id="KW-1185">Reference proteome</keyword>
<dbReference type="FunFam" id="3.40.50.720:FF:000744">
    <property type="entry name" value="Smt3 activating enzyme 1"/>
    <property type="match status" value="1"/>
</dbReference>
<name>A0AAN9BF59_9CAEN</name>
<feature type="compositionally biased region" description="Basic and acidic residues" evidence="9">
    <location>
        <begin position="195"/>
        <end position="204"/>
    </location>
</feature>
<keyword evidence="5" id="KW-0539">Nucleus</keyword>
<dbReference type="GO" id="GO:0019948">
    <property type="term" value="F:SUMO activating enzyme activity"/>
    <property type="evidence" value="ECO:0007669"/>
    <property type="project" value="TreeGrafter"/>
</dbReference>
<evidence type="ECO:0000256" key="4">
    <source>
        <dbReference type="ARBA" id="ARBA00022786"/>
    </source>
</evidence>
<evidence type="ECO:0000256" key="6">
    <source>
        <dbReference type="ARBA" id="ARBA00026003"/>
    </source>
</evidence>
<organism evidence="11 12">
    <name type="scientific">Littorina saxatilis</name>
    <dbReference type="NCBI Taxonomy" id="31220"/>
    <lineage>
        <taxon>Eukaryota</taxon>
        <taxon>Metazoa</taxon>
        <taxon>Spiralia</taxon>
        <taxon>Lophotrochozoa</taxon>
        <taxon>Mollusca</taxon>
        <taxon>Gastropoda</taxon>
        <taxon>Caenogastropoda</taxon>
        <taxon>Littorinimorpha</taxon>
        <taxon>Littorinoidea</taxon>
        <taxon>Littorinidae</taxon>
        <taxon>Littorina</taxon>
    </lineage>
</organism>
<comment type="pathway">
    <text evidence="2">Protein modification; protein sumoylation.</text>
</comment>
<keyword evidence="4" id="KW-0833">Ubl conjugation pathway</keyword>
<feature type="compositionally biased region" description="Basic and acidic residues" evidence="9">
    <location>
        <begin position="177"/>
        <end position="188"/>
    </location>
</feature>
<dbReference type="InterPro" id="IPR035985">
    <property type="entry name" value="Ubiquitin-activating_enz"/>
</dbReference>
<dbReference type="Gene3D" id="3.40.50.720">
    <property type="entry name" value="NAD(P)-binding Rossmann-like Domain"/>
    <property type="match status" value="1"/>
</dbReference>
<accession>A0AAN9BF59</accession>
<dbReference type="InterPro" id="IPR000594">
    <property type="entry name" value="ThiF_NAD_FAD-bd"/>
</dbReference>
<feature type="region of interest" description="Disordered" evidence="9">
    <location>
        <begin position="177"/>
        <end position="209"/>
    </location>
</feature>
<dbReference type="CDD" id="cd01492">
    <property type="entry name" value="Aos1_SUMO"/>
    <property type="match status" value="1"/>
</dbReference>
<dbReference type="InterPro" id="IPR045886">
    <property type="entry name" value="ThiF/MoeB/HesA"/>
</dbReference>
<evidence type="ECO:0000256" key="1">
    <source>
        <dbReference type="ARBA" id="ARBA00004123"/>
    </source>
</evidence>
<comment type="similarity">
    <text evidence="3">Belongs to the ubiquitin-activating E1 family.</text>
</comment>
<dbReference type="AlphaFoldDB" id="A0AAN9BF59"/>
<dbReference type="Proteomes" id="UP001374579">
    <property type="component" value="Unassembled WGS sequence"/>
</dbReference>
<feature type="region of interest" description="Disordered" evidence="9">
    <location>
        <begin position="262"/>
        <end position="289"/>
    </location>
</feature>
<dbReference type="PANTHER" id="PTHR10953">
    <property type="entry name" value="UBIQUITIN-ACTIVATING ENZYME E1"/>
    <property type="match status" value="1"/>
</dbReference>
<dbReference type="GO" id="GO:0031510">
    <property type="term" value="C:SUMO activating enzyme complex"/>
    <property type="evidence" value="ECO:0007669"/>
    <property type="project" value="TreeGrafter"/>
</dbReference>
<dbReference type="GO" id="GO:0005737">
    <property type="term" value="C:cytoplasm"/>
    <property type="evidence" value="ECO:0007669"/>
    <property type="project" value="TreeGrafter"/>
</dbReference>
<evidence type="ECO:0000256" key="2">
    <source>
        <dbReference type="ARBA" id="ARBA00004718"/>
    </source>
</evidence>
<dbReference type="PANTHER" id="PTHR10953:SF162">
    <property type="entry name" value="SUMO-ACTIVATING ENZYME SUBUNIT 1"/>
    <property type="match status" value="1"/>
</dbReference>
<comment type="subcellular location">
    <subcellularLocation>
        <location evidence="1">Nucleus</location>
    </subcellularLocation>
</comment>
<evidence type="ECO:0000256" key="5">
    <source>
        <dbReference type="ARBA" id="ARBA00023242"/>
    </source>
</evidence>
<feature type="domain" description="THIF-type NAD/FAD binding fold" evidence="10">
    <location>
        <begin position="18"/>
        <end position="339"/>
    </location>
</feature>